<feature type="region of interest" description="Disordered" evidence="1">
    <location>
        <begin position="550"/>
        <end position="586"/>
    </location>
</feature>
<feature type="region of interest" description="Disordered" evidence="1">
    <location>
        <begin position="1"/>
        <end position="104"/>
    </location>
</feature>
<gene>
    <name evidence="3" type="ORF">LUA448_LOCUS7157</name>
</gene>
<feature type="compositionally biased region" description="Basic and acidic residues" evidence="1">
    <location>
        <begin position="725"/>
        <end position="735"/>
    </location>
</feature>
<dbReference type="Pfam" id="PF13676">
    <property type="entry name" value="TIR_2"/>
    <property type="match status" value="1"/>
</dbReference>
<evidence type="ECO:0000313" key="4">
    <source>
        <dbReference type="Proteomes" id="UP000663833"/>
    </source>
</evidence>
<feature type="compositionally biased region" description="Polar residues" evidence="1">
    <location>
        <begin position="95"/>
        <end position="104"/>
    </location>
</feature>
<proteinExistence type="predicted"/>
<protein>
    <recommendedName>
        <fullName evidence="2">TIR domain-containing protein</fullName>
    </recommendedName>
</protein>
<dbReference type="PANTHER" id="PTHR46270:SF2">
    <property type="entry name" value="TIR DOMAIN-CONTAINING PROTEIN"/>
    <property type="match status" value="1"/>
</dbReference>
<evidence type="ECO:0000313" key="3">
    <source>
        <dbReference type="EMBL" id="CAF3290130.1"/>
    </source>
</evidence>
<dbReference type="PANTHER" id="PTHR46270">
    <property type="entry name" value="ARMADILLO-TYPE FOLD-RELATED"/>
    <property type="match status" value="1"/>
</dbReference>
<evidence type="ECO:0000256" key="1">
    <source>
        <dbReference type="SAM" id="MobiDB-lite"/>
    </source>
</evidence>
<name>A0A817S2T0_9BILA</name>
<dbReference type="EMBL" id="CAJNYD010000704">
    <property type="protein sequence ID" value="CAF3290130.1"/>
    <property type="molecule type" value="Genomic_DNA"/>
</dbReference>
<dbReference type="InterPro" id="IPR035897">
    <property type="entry name" value="Toll_tir_struct_dom_sf"/>
</dbReference>
<feature type="compositionally biased region" description="Basic and acidic residues" evidence="1">
    <location>
        <begin position="16"/>
        <end position="94"/>
    </location>
</feature>
<comment type="caution">
    <text evidence="3">The sequence shown here is derived from an EMBL/GenBank/DDBJ whole genome shotgun (WGS) entry which is preliminary data.</text>
</comment>
<dbReference type="InterPro" id="IPR000157">
    <property type="entry name" value="TIR_dom"/>
</dbReference>
<dbReference type="PROSITE" id="PS50104">
    <property type="entry name" value="TIR"/>
    <property type="match status" value="1"/>
</dbReference>
<feature type="region of interest" description="Disordered" evidence="1">
    <location>
        <begin position="725"/>
        <end position="808"/>
    </location>
</feature>
<feature type="compositionally biased region" description="Basic and acidic residues" evidence="1">
    <location>
        <begin position="743"/>
        <end position="776"/>
    </location>
</feature>
<accession>A0A817S2T0</accession>
<dbReference type="AlphaFoldDB" id="A0A817S2T0"/>
<evidence type="ECO:0000259" key="2">
    <source>
        <dbReference type="PROSITE" id="PS50104"/>
    </source>
</evidence>
<dbReference type="SUPFAM" id="SSF52200">
    <property type="entry name" value="Toll/Interleukin receptor TIR domain"/>
    <property type="match status" value="1"/>
</dbReference>
<feature type="domain" description="TIR" evidence="2">
    <location>
        <begin position="589"/>
        <end position="718"/>
    </location>
</feature>
<reference evidence="3" key="1">
    <citation type="submission" date="2021-02" db="EMBL/GenBank/DDBJ databases">
        <authorList>
            <person name="Nowell W R."/>
        </authorList>
    </citation>
    <scope>NUCLEOTIDE SEQUENCE</scope>
</reference>
<dbReference type="Gene3D" id="3.40.50.10140">
    <property type="entry name" value="Toll/interleukin-1 receptor homology (TIR) domain"/>
    <property type="match status" value="1"/>
</dbReference>
<organism evidence="3 4">
    <name type="scientific">Rotaria socialis</name>
    <dbReference type="NCBI Taxonomy" id="392032"/>
    <lineage>
        <taxon>Eukaryota</taxon>
        <taxon>Metazoa</taxon>
        <taxon>Spiralia</taxon>
        <taxon>Gnathifera</taxon>
        <taxon>Rotifera</taxon>
        <taxon>Eurotatoria</taxon>
        <taxon>Bdelloidea</taxon>
        <taxon>Philodinida</taxon>
        <taxon>Philodinidae</taxon>
        <taxon>Rotaria</taxon>
    </lineage>
</organism>
<feature type="compositionally biased region" description="Basic and acidic residues" evidence="1">
    <location>
        <begin position="783"/>
        <end position="807"/>
    </location>
</feature>
<dbReference type="GO" id="GO:0007165">
    <property type="term" value="P:signal transduction"/>
    <property type="evidence" value="ECO:0007669"/>
    <property type="project" value="InterPro"/>
</dbReference>
<sequence length="929" mass="105805">MTDEKATEITPSTSTDTEKTKTGEKTETGEKIDTGEKNETGEKTEADKKIETDDKTEAGVKTETGEKPETGEKTKTDEKIETDEKTEAGEKPEKTTPQNSSTTACDKRFQQDPIFQKHLPKGLCSVLKCWLSNDTIDTDQKEIFRSSTEFLLQSTKTDPDAKEWINQETELIDLTDKCLQNIASDGHHLGTDDSKDPNLQLFDCLIQAFQHAQCKQLADSLIKCITSHYYIDAVRSLNDPIATSLNTTQEFLLVTCPKYIVLCDKTKSYSSKISNEILNQFNEALTELLPHVEKWTAPVMFCLVYPLKFILPQIRSSSYERRKPLYDIVLNLNLHLPDSDPTNEEARNKLIYVLLCVLIEIVRSDRKLSNQLKNETEEKADLVKILVSLSKIENGNGNNEQINLKAVELISLLVPEDELLKENSTEKVTALFIKNFNAAVRSGNADKADAALKGFKDLIQNDDVKEEVMKQDALPSIIKFAKESIDDPLPLEVVYSMAFNKDGNKVIREDKEFVDHVKELLDAEIQEVAKIAHGIMWKIEGEQKFEQRKLEKMKKKEDEKNQKKDEKSEKTDDAKPAAPTDNTAEKEPDQYHMMISYCWAQQPLCHRINDRLEKDGYKVWLDRDEMRGSIIESMAEAIENSKFVLLCMSSNYKKSINCKAEAEYAFNQHSKIIPLIVEPKYKADGWLGFMAGSKIYVDFADKEDEEFEKAYNLLIEELKRNGLDDKDEDQEKKADQTGTNTASKKEDSKKSEESEKKEDSKKSEESEKKEDSKKSEESEEKEEPNKKEEAKKSVESEKTEMPQKPEKVAIQTRQYLNIPEASMWSNQHVLEFLIDKKLDPLIPICESMDGEALIEFHESCKTMPDIRDILLKGSNEQQAVPLGTLFNFISKLNKSLPPKPGRKVYFQYRYVSPPASPTETVGTNAENIS</sequence>
<feature type="compositionally biased region" description="Basic and acidic residues" evidence="1">
    <location>
        <begin position="550"/>
        <end position="575"/>
    </location>
</feature>
<dbReference type="Proteomes" id="UP000663833">
    <property type="component" value="Unassembled WGS sequence"/>
</dbReference>